<sequence length="165" mass="18917">MKKISKLLTITSGLLIFYGCKEKEQPPKAKNYDEIPNYVKVNNDKVKTDSLFAVALNNGDEKAYNDVSANYILASNYKELFYYSIIMANKYDLPEAHYHIFVALINSSPKQNLNLMDEKTKNLALYHLAKSHELGFASAKYSISELFGKNGKIQNSKYYIRAYFN</sequence>
<organism evidence="1 2">
    <name type="scientific">Flavobacterium silvaticum</name>
    <dbReference type="NCBI Taxonomy" id="1852020"/>
    <lineage>
        <taxon>Bacteria</taxon>
        <taxon>Pseudomonadati</taxon>
        <taxon>Bacteroidota</taxon>
        <taxon>Flavobacteriia</taxon>
        <taxon>Flavobacteriales</taxon>
        <taxon>Flavobacteriaceae</taxon>
        <taxon>Flavobacterium</taxon>
    </lineage>
</organism>
<dbReference type="Proteomes" id="UP000712080">
    <property type="component" value="Unassembled WGS sequence"/>
</dbReference>
<evidence type="ECO:0000313" key="2">
    <source>
        <dbReference type="Proteomes" id="UP000712080"/>
    </source>
</evidence>
<comment type="caution">
    <text evidence="1">The sequence shown here is derived from an EMBL/GenBank/DDBJ whole genome shotgun (WGS) entry which is preliminary data.</text>
</comment>
<reference evidence="1" key="1">
    <citation type="submission" date="2020-02" db="EMBL/GenBank/DDBJ databases">
        <title>Flavobacterium sp. genome.</title>
        <authorList>
            <person name="Jung H.S."/>
            <person name="Baek J.H."/>
            <person name="Jeon C.O."/>
        </authorList>
    </citation>
    <scope>NUCLEOTIDE SEQUENCE</scope>
    <source>
        <strain evidence="1">SE-s28</strain>
    </source>
</reference>
<name>A0A972FR53_9FLAO</name>
<gene>
    <name evidence="1" type="ORF">G6047_00330</name>
</gene>
<dbReference type="RefSeq" id="WP_169525322.1">
    <property type="nucleotide sequence ID" value="NZ_JAAMPU010000073.1"/>
</dbReference>
<accession>A0A972FR53</accession>
<keyword evidence="2" id="KW-1185">Reference proteome</keyword>
<dbReference type="PROSITE" id="PS51257">
    <property type="entry name" value="PROKAR_LIPOPROTEIN"/>
    <property type="match status" value="1"/>
</dbReference>
<dbReference type="AlphaFoldDB" id="A0A972FR53"/>
<evidence type="ECO:0000313" key="1">
    <source>
        <dbReference type="EMBL" id="NMH26467.1"/>
    </source>
</evidence>
<evidence type="ECO:0008006" key="3">
    <source>
        <dbReference type="Google" id="ProtNLM"/>
    </source>
</evidence>
<dbReference type="EMBL" id="JAAMPU010000073">
    <property type="protein sequence ID" value="NMH26467.1"/>
    <property type="molecule type" value="Genomic_DNA"/>
</dbReference>
<proteinExistence type="predicted"/>
<protein>
    <recommendedName>
        <fullName evidence="3">Lipoprotein</fullName>
    </recommendedName>
</protein>